<organism evidence="2 3">
    <name type="scientific">Rhodococcus pyridinivorans KG-16</name>
    <dbReference type="NCBI Taxonomy" id="1441730"/>
    <lineage>
        <taxon>Bacteria</taxon>
        <taxon>Bacillati</taxon>
        <taxon>Actinomycetota</taxon>
        <taxon>Actinomycetes</taxon>
        <taxon>Mycobacteriales</taxon>
        <taxon>Nocardiaceae</taxon>
        <taxon>Rhodococcus</taxon>
    </lineage>
</organism>
<evidence type="ECO:0008006" key="4">
    <source>
        <dbReference type="Google" id="ProtNLM"/>
    </source>
</evidence>
<evidence type="ECO:0000313" key="2">
    <source>
        <dbReference type="EMBL" id="KSZ56006.1"/>
    </source>
</evidence>
<dbReference type="PANTHER" id="PTHR43802">
    <property type="entry name" value="ENOYL-COA HYDRATASE"/>
    <property type="match status" value="1"/>
</dbReference>
<sequence length="256" mass="28304">MVLTLDDYQSRYKSIHLERSSNGVLLVRLHSDGGPFVMTRPAHNELSQVFYDIAADRDNRVVVLTGTGDSFSDILDAEGLSGDKTTPRGWDHVQWSAERILTGIMDIDVPVITALNGPLTIHPCWPFVADVMLCSEDTIIQDSTHFAAGRVPGDGNNIVWEMLMGLNRSRYFLLTGQRISAPEALSLGLVNEVLPLDDLLPRALEFANKFAEIGDVTLRATRRALTFELRRRVRADIGHGLAIEGLAYIDNPPVTP</sequence>
<dbReference type="Pfam" id="PF00378">
    <property type="entry name" value="ECH_1"/>
    <property type="match status" value="1"/>
</dbReference>
<dbReference type="AlphaFoldDB" id="A0A0V9UDC5"/>
<dbReference type="EMBL" id="AZXY01000029">
    <property type="protein sequence ID" value="KSZ56006.1"/>
    <property type="molecule type" value="Genomic_DNA"/>
</dbReference>
<accession>A0A0V9UDC5</accession>
<gene>
    <name evidence="2" type="ORF">Z045_25685</name>
</gene>
<dbReference type="CDD" id="cd06558">
    <property type="entry name" value="crotonase-like"/>
    <property type="match status" value="1"/>
</dbReference>
<comment type="caution">
    <text evidence="2">The sequence shown here is derived from an EMBL/GenBank/DDBJ whole genome shotgun (WGS) entry which is preliminary data.</text>
</comment>
<reference evidence="3" key="1">
    <citation type="submission" date="2015-01" db="EMBL/GenBank/DDBJ databases">
        <title>Draft genome sequence of Rhodococcus pyridinivorans strain KG-16, a hydrocarbon-degrading bacterium.</title>
        <authorList>
            <person name="Aggarwal R.K."/>
            <person name="Dawar C."/>
        </authorList>
    </citation>
    <scope>NUCLEOTIDE SEQUENCE [LARGE SCALE GENOMIC DNA]</scope>
    <source>
        <strain evidence="3">KG-16</strain>
    </source>
</reference>
<evidence type="ECO:0000256" key="1">
    <source>
        <dbReference type="ARBA" id="ARBA00005254"/>
    </source>
</evidence>
<protein>
    <recommendedName>
        <fullName evidence="4">Crotonase</fullName>
    </recommendedName>
</protein>
<dbReference type="InterPro" id="IPR029045">
    <property type="entry name" value="ClpP/crotonase-like_dom_sf"/>
</dbReference>
<dbReference type="Gene3D" id="3.90.226.10">
    <property type="entry name" value="2-enoyl-CoA Hydratase, Chain A, domain 1"/>
    <property type="match status" value="1"/>
</dbReference>
<dbReference type="SUPFAM" id="SSF52096">
    <property type="entry name" value="ClpP/crotonase"/>
    <property type="match status" value="1"/>
</dbReference>
<evidence type="ECO:0000313" key="3">
    <source>
        <dbReference type="Proteomes" id="UP000053060"/>
    </source>
</evidence>
<dbReference type="PANTHER" id="PTHR43802:SF1">
    <property type="entry name" value="IP11341P-RELATED"/>
    <property type="match status" value="1"/>
</dbReference>
<dbReference type="PATRIC" id="fig|1441730.3.peg.5424"/>
<comment type="similarity">
    <text evidence="1">Belongs to the enoyl-CoA hydratase/isomerase family.</text>
</comment>
<proteinExistence type="inferred from homology"/>
<dbReference type="Proteomes" id="UP000053060">
    <property type="component" value="Unassembled WGS sequence"/>
</dbReference>
<dbReference type="GO" id="GO:0003824">
    <property type="term" value="F:catalytic activity"/>
    <property type="evidence" value="ECO:0007669"/>
    <property type="project" value="UniProtKB-ARBA"/>
</dbReference>
<dbReference type="InterPro" id="IPR001753">
    <property type="entry name" value="Enoyl-CoA_hydra/iso"/>
</dbReference>
<reference evidence="2 3" key="2">
    <citation type="journal article" date="2016" name="Genome Announc.">
        <title>Draft Genome Sequence of a Versatile Hydrocarbon-Degrading Bacterium, Rhodococcus pyridinivorans Strain KG-16, Collected from Oil Fields in India.</title>
        <authorList>
            <person name="Aggarwal R.K."/>
            <person name="Dawar C."/>
            <person name="Phanindranath R."/>
            <person name="Mutnuri L."/>
            <person name="Dayal A.M."/>
        </authorList>
    </citation>
    <scope>NUCLEOTIDE SEQUENCE [LARGE SCALE GENOMIC DNA]</scope>
    <source>
        <strain evidence="2 3">KG-16</strain>
    </source>
</reference>
<name>A0A0V9UDC5_9NOCA</name>